<dbReference type="PANTHER" id="PTHR13887">
    <property type="entry name" value="GLUTATHIONE S-TRANSFERASE KAPPA"/>
    <property type="match status" value="1"/>
</dbReference>
<evidence type="ECO:0000313" key="6">
    <source>
        <dbReference type="EMBL" id="MBB4286325.1"/>
    </source>
</evidence>
<evidence type="ECO:0000259" key="5">
    <source>
        <dbReference type="PROSITE" id="PS51352"/>
    </source>
</evidence>
<dbReference type="PROSITE" id="PS51352">
    <property type="entry name" value="THIOREDOXIN_2"/>
    <property type="match status" value="1"/>
</dbReference>
<evidence type="ECO:0000313" key="7">
    <source>
        <dbReference type="Proteomes" id="UP000555728"/>
    </source>
</evidence>
<dbReference type="Proteomes" id="UP000555728">
    <property type="component" value="Unassembled WGS sequence"/>
</dbReference>
<evidence type="ECO:0000256" key="2">
    <source>
        <dbReference type="ARBA" id="ARBA00005791"/>
    </source>
</evidence>
<dbReference type="PROSITE" id="PS00194">
    <property type="entry name" value="THIOREDOXIN_1"/>
    <property type="match status" value="1"/>
</dbReference>
<dbReference type="InterPro" id="IPR012336">
    <property type="entry name" value="Thioredoxin-like_fold"/>
</dbReference>
<keyword evidence="6" id="KW-0413">Isomerase</keyword>
<dbReference type="InterPro" id="IPR013766">
    <property type="entry name" value="Thioredoxin_domain"/>
</dbReference>
<dbReference type="InterPro" id="IPR006311">
    <property type="entry name" value="TAT_signal"/>
</dbReference>
<feature type="signal peptide" evidence="4">
    <location>
        <begin position="1"/>
        <end position="30"/>
    </location>
</feature>
<comment type="function">
    <text evidence="1">May be required for disulfide bond formation in some proteins.</text>
</comment>
<comment type="similarity">
    <text evidence="2">Belongs to the thioredoxin family. DsbA subfamily.</text>
</comment>
<dbReference type="GO" id="GO:0015036">
    <property type="term" value="F:disulfide oxidoreductase activity"/>
    <property type="evidence" value="ECO:0007669"/>
    <property type="project" value="UniProtKB-ARBA"/>
</dbReference>
<accession>A0A7W6RZY7</accession>
<dbReference type="PROSITE" id="PS51318">
    <property type="entry name" value="TAT"/>
    <property type="match status" value="1"/>
</dbReference>
<dbReference type="SUPFAM" id="SSF52833">
    <property type="entry name" value="Thioredoxin-like"/>
    <property type="match status" value="1"/>
</dbReference>
<keyword evidence="4" id="KW-0732">Signal</keyword>
<name>A0A7W6RZY7_9PROT</name>
<evidence type="ECO:0000256" key="3">
    <source>
        <dbReference type="ARBA" id="ARBA00023284"/>
    </source>
</evidence>
<feature type="domain" description="Thioredoxin" evidence="5">
    <location>
        <begin position="21"/>
        <end position="213"/>
    </location>
</feature>
<dbReference type="AlphaFoldDB" id="A0A7W6RZY7"/>
<dbReference type="InterPro" id="IPR017937">
    <property type="entry name" value="Thioredoxin_CS"/>
</dbReference>
<dbReference type="EMBL" id="JACIGI010000015">
    <property type="protein sequence ID" value="MBB4286325.1"/>
    <property type="molecule type" value="Genomic_DNA"/>
</dbReference>
<keyword evidence="3" id="KW-0676">Redox-active center</keyword>
<dbReference type="Pfam" id="PF13462">
    <property type="entry name" value="Thioredoxin_4"/>
    <property type="match status" value="1"/>
</dbReference>
<sequence length="217" mass="23464">MNRRPLSRRRLAAGLSGLALLPVAARLAPAAASSPEGEAAATPSYAPHTWGDPDAPVSILEFSSYTCGHCARFHQETLPTLRDRYIEAGRANLTLVDFPLDNIAGAVSLITHCAPEAIQKRLVDIFFADQDAWMTRTPRESITGIARLAGMSKAEVDACLENETLYQAILDRRAEADARWDISGTPTFVINGQKHTGSYRLDDMTRAIDAALEATGG</sequence>
<organism evidence="6 7">
    <name type="scientific">Roseospira goensis</name>
    <dbReference type="NCBI Taxonomy" id="391922"/>
    <lineage>
        <taxon>Bacteria</taxon>
        <taxon>Pseudomonadati</taxon>
        <taxon>Pseudomonadota</taxon>
        <taxon>Alphaproteobacteria</taxon>
        <taxon>Rhodospirillales</taxon>
        <taxon>Rhodospirillaceae</taxon>
        <taxon>Roseospira</taxon>
    </lineage>
</organism>
<evidence type="ECO:0000256" key="1">
    <source>
        <dbReference type="ARBA" id="ARBA00003565"/>
    </source>
</evidence>
<reference evidence="6 7" key="1">
    <citation type="submission" date="2020-08" db="EMBL/GenBank/DDBJ databases">
        <title>Genome sequencing of Purple Non-Sulfur Bacteria from various extreme environments.</title>
        <authorList>
            <person name="Mayer M."/>
        </authorList>
    </citation>
    <scope>NUCLEOTIDE SEQUENCE [LARGE SCALE GENOMIC DNA]</scope>
    <source>
        <strain evidence="6 7">JA135</strain>
    </source>
</reference>
<comment type="caution">
    <text evidence="6">The sequence shown here is derived from an EMBL/GenBank/DDBJ whole genome shotgun (WGS) entry which is preliminary data.</text>
</comment>
<dbReference type="Gene3D" id="3.40.30.10">
    <property type="entry name" value="Glutaredoxin"/>
    <property type="match status" value="1"/>
</dbReference>
<gene>
    <name evidence="6" type="ORF">GGD88_002054</name>
</gene>
<dbReference type="RefSeq" id="WP_184435078.1">
    <property type="nucleotide sequence ID" value="NZ_JACIGI010000015.1"/>
</dbReference>
<protein>
    <submittedName>
        <fullName evidence="6">Protein-disulfide isomerase</fullName>
    </submittedName>
</protein>
<feature type="chain" id="PRO_5030836035" evidence="4">
    <location>
        <begin position="31"/>
        <end position="217"/>
    </location>
</feature>
<dbReference type="GO" id="GO:0016853">
    <property type="term" value="F:isomerase activity"/>
    <property type="evidence" value="ECO:0007669"/>
    <property type="project" value="UniProtKB-KW"/>
</dbReference>
<proteinExistence type="inferred from homology"/>
<evidence type="ECO:0000256" key="4">
    <source>
        <dbReference type="SAM" id="SignalP"/>
    </source>
</evidence>
<dbReference type="InterPro" id="IPR036249">
    <property type="entry name" value="Thioredoxin-like_sf"/>
</dbReference>
<dbReference type="PANTHER" id="PTHR13887:SF56">
    <property type="entry name" value="THIOREDOXIN-LIKE REDUCTASE RV2466C"/>
    <property type="match status" value="1"/>
</dbReference>
<keyword evidence="7" id="KW-1185">Reference proteome</keyword>